<dbReference type="EMBL" id="CP003364">
    <property type="protein sequence ID" value="AGA26794.1"/>
    <property type="molecule type" value="Genomic_DNA"/>
</dbReference>
<dbReference type="KEGG" id="saci:Sinac_2485"/>
<sequence>MATNSPIVRSTGFPLDEDQDTVMVELGFKVSKIR</sequence>
<gene>
    <name evidence="1" type="ordered locus">Sinac_2485</name>
</gene>
<keyword evidence="2" id="KW-1185">Reference proteome</keyword>
<reference evidence="1 2" key="1">
    <citation type="submission" date="2012-02" db="EMBL/GenBank/DDBJ databases">
        <title>Complete sequence of chromosome of Singulisphaera acidiphila DSM 18658.</title>
        <authorList>
            <consortium name="US DOE Joint Genome Institute (JGI-PGF)"/>
            <person name="Lucas S."/>
            <person name="Copeland A."/>
            <person name="Lapidus A."/>
            <person name="Glavina del Rio T."/>
            <person name="Dalin E."/>
            <person name="Tice H."/>
            <person name="Bruce D."/>
            <person name="Goodwin L."/>
            <person name="Pitluck S."/>
            <person name="Peters L."/>
            <person name="Ovchinnikova G."/>
            <person name="Chertkov O."/>
            <person name="Kyrpides N."/>
            <person name="Mavromatis K."/>
            <person name="Ivanova N."/>
            <person name="Brettin T."/>
            <person name="Detter J.C."/>
            <person name="Han C."/>
            <person name="Larimer F."/>
            <person name="Land M."/>
            <person name="Hauser L."/>
            <person name="Markowitz V."/>
            <person name="Cheng J.-F."/>
            <person name="Hugenholtz P."/>
            <person name="Woyke T."/>
            <person name="Wu D."/>
            <person name="Tindall B."/>
            <person name="Pomrenke H."/>
            <person name="Brambilla E."/>
            <person name="Klenk H.-P."/>
            <person name="Eisen J.A."/>
        </authorList>
    </citation>
    <scope>NUCLEOTIDE SEQUENCE [LARGE SCALE GENOMIC DNA]</scope>
    <source>
        <strain evidence="2">ATCC BAA-1392 / DSM 18658 / VKM B-2454 / MOB10</strain>
    </source>
</reference>
<dbReference type="HOGENOM" id="CLU_3376036_0_0_0"/>
<name>L0DBP3_SINAD</name>
<evidence type="ECO:0000313" key="1">
    <source>
        <dbReference type="EMBL" id="AGA26794.1"/>
    </source>
</evidence>
<evidence type="ECO:0000313" key="2">
    <source>
        <dbReference type="Proteomes" id="UP000010798"/>
    </source>
</evidence>
<organism evidence="1 2">
    <name type="scientific">Singulisphaera acidiphila (strain ATCC BAA-1392 / DSM 18658 / VKM B-2454 / MOB10)</name>
    <dbReference type="NCBI Taxonomy" id="886293"/>
    <lineage>
        <taxon>Bacteria</taxon>
        <taxon>Pseudomonadati</taxon>
        <taxon>Planctomycetota</taxon>
        <taxon>Planctomycetia</taxon>
        <taxon>Isosphaerales</taxon>
        <taxon>Isosphaeraceae</taxon>
        <taxon>Singulisphaera</taxon>
    </lineage>
</organism>
<proteinExistence type="predicted"/>
<dbReference type="Proteomes" id="UP000010798">
    <property type="component" value="Chromosome"/>
</dbReference>
<dbReference type="STRING" id="886293.Sinac_2485"/>
<protein>
    <submittedName>
        <fullName evidence="1">Uncharacterized protein</fullName>
    </submittedName>
</protein>
<dbReference type="AlphaFoldDB" id="L0DBP3"/>
<accession>L0DBP3</accession>